<accession>A0A3E4QZD2</accession>
<dbReference type="GO" id="GO:0004721">
    <property type="term" value="F:phosphoprotein phosphatase activity"/>
    <property type="evidence" value="ECO:0007669"/>
    <property type="project" value="InterPro"/>
</dbReference>
<name>A0A3E4QZD2_9ACTN</name>
<dbReference type="RefSeq" id="WP_117678784.1">
    <property type="nucleotide sequence ID" value="NZ_CAJJKC010000005.1"/>
</dbReference>
<dbReference type="SUPFAM" id="SSF52799">
    <property type="entry name" value="(Phosphotyrosine protein) phosphatases II"/>
    <property type="match status" value="1"/>
</dbReference>
<gene>
    <name evidence="1" type="ORF">DXC81_01045</name>
</gene>
<reference evidence="1 2" key="1">
    <citation type="submission" date="2018-08" db="EMBL/GenBank/DDBJ databases">
        <title>A genome reference for cultivated species of the human gut microbiota.</title>
        <authorList>
            <person name="Zou Y."/>
            <person name="Xue W."/>
            <person name="Luo G."/>
        </authorList>
    </citation>
    <scope>NUCLEOTIDE SEQUENCE [LARGE SCALE GENOMIC DNA]</scope>
    <source>
        <strain evidence="1 2">TF08-14</strain>
    </source>
</reference>
<proteinExistence type="predicted"/>
<evidence type="ECO:0000313" key="1">
    <source>
        <dbReference type="EMBL" id="RGL12278.1"/>
    </source>
</evidence>
<comment type="caution">
    <text evidence="1">The sequence shown here is derived from an EMBL/GenBank/DDBJ whole genome shotgun (WGS) entry which is preliminary data.</text>
</comment>
<dbReference type="EMBL" id="QSRJ01000001">
    <property type="protein sequence ID" value="RGL12278.1"/>
    <property type="molecule type" value="Genomic_DNA"/>
</dbReference>
<dbReference type="Gene3D" id="3.90.190.10">
    <property type="entry name" value="Protein tyrosine phosphatase superfamily"/>
    <property type="match status" value="1"/>
</dbReference>
<protein>
    <submittedName>
        <fullName evidence="1">Protein-tyrosine-phosphatase</fullName>
    </submittedName>
</protein>
<sequence length="272" mass="29692">MAERIEPVGAPVAYETPDAAAMPAGRRDYGRIPFDGLPNTRDLGGLTGADGRTVRRGSLLRSGALIFGTDDDIARLRDDYRVRLVVDLRNNEELAELPDPMEQLPDAAFVHASIFEDRHAGITQEREAQLEAARKRVKESGDPVDFMVMLYPAMLLDEAGRKGYQEFFEALLACEDGAALWHCHVGRDRCGMASVLVESALGVPAEQIRADYLATNLFAPAQLTADGAASLRSLAAVTRAVEREYGDYLAYIKEALGVAPSAIEDLRARMLV</sequence>
<dbReference type="Pfam" id="PF13350">
    <property type="entry name" value="Y_phosphatase3"/>
    <property type="match status" value="1"/>
</dbReference>
<dbReference type="InterPro" id="IPR029021">
    <property type="entry name" value="Prot-tyrosine_phosphatase-like"/>
</dbReference>
<dbReference type="Proteomes" id="UP000260943">
    <property type="component" value="Unassembled WGS sequence"/>
</dbReference>
<dbReference type="InterPro" id="IPR026893">
    <property type="entry name" value="Tyr/Ser_Pase_IphP-type"/>
</dbReference>
<organism evidence="1 2">
    <name type="scientific">Collinsella tanakaei</name>
    <dbReference type="NCBI Taxonomy" id="626935"/>
    <lineage>
        <taxon>Bacteria</taxon>
        <taxon>Bacillati</taxon>
        <taxon>Actinomycetota</taxon>
        <taxon>Coriobacteriia</taxon>
        <taxon>Coriobacteriales</taxon>
        <taxon>Coriobacteriaceae</taxon>
        <taxon>Collinsella</taxon>
    </lineage>
</organism>
<dbReference type="AlphaFoldDB" id="A0A3E4QZD2"/>
<evidence type="ECO:0000313" key="2">
    <source>
        <dbReference type="Proteomes" id="UP000260943"/>
    </source>
</evidence>